<evidence type="ECO:0000256" key="1">
    <source>
        <dbReference type="ARBA" id="ARBA00022527"/>
    </source>
</evidence>
<accession>A0AAP0MKH8</accession>
<evidence type="ECO:0000313" key="8">
    <source>
        <dbReference type="Proteomes" id="UP001428341"/>
    </source>
</evidence>
<keyword evidence="8" id="KW-1185">Reference proteome</keyword>
<dbReference type="PROSITE" id="PS50011">
    <property type="entry name" value="PROTEIN_KINASE_DOM"/>
    <property type="match status" value="1"/>
</dbReference>
<protein>
    <recommendedName>
        <fullName evidence="6">Protein kinase domain-containing protein</fullName>
    </recommendedName>
</protein>
<keyword evidence="1" id="KW-0723">Serine/threonine-protein kinase</keyword>
<evidence type="ECO:0000259" key="6">
    <source>
        <dbReference type="PROSITE" id="PS50011"/>
    </source>
</evidence>
<dbReference type="Gene3D" id="1.10.510.10">
    <property type="entry name" value="Transferase(Phosphotransferase) domain 1"/>
    <property type="match status" value="1"/>
</dbReference>
<name>A0AAP0MKH8_9ROSI</name>
<dbReference type="SUPFAM" id="SSF56112">
    <property type="entry name" value="Protein kinase-like (PK-like)"/>
    <property type="match status" value="1"/>
</dbReference>
<dbReference type="GO" id="GO:0005524">
    <property type="term" value="F:ATP binding"/>
    <property type="evidence" value="ECO:0007669"/>
    <property type="project" value="UniProtKB-KW"/>
</dbReference>
<reference evidence="7 8" key="1">
    <citation type="submission" date="2024-05" db="EMBL/GenBank/DDBJ databases">
        <title>Haplotype-resolved chromosome-level genome assembly of Huyou (Citrus changshanensis).</title>
        <authorList>
            <person name="Miao C."/>
            <person name="Chen W."/>
            <person name="Wu Y."/>
            <person name="Wang L."/>
            <person name="Zhao S."/>
            <person name="Grierson D."/>
            <person name="Xu C."/>
            <person name="Chen K."/>
        </authorList>
    </citation>
    <scope>NUCLEOTIDE SEQUENCE [LARGE SCALE GENOMIC DNA]</scope>
    <source>
        <strain evidence="7">01-14</strain>
        <tissue evidence="7">Leaf</tissue>
    </source>
</reference>
<dbReference type="GO" id="GO:0005886">
    <property type="term" value="C:plasma membrane"/>
    <property type="evidence" value="ECO:0007669"/>
    <property type="project" value="TreeGrafter"/>
</dbReference>
<keyword evidence="3" id="KW-0547">Nucleotide-binding</keyword>
<sequence>MEKALFHNHWDCQRTSLPPPRFKASNFGLARIFGGDDEEAQTERVAGTHGYMSPEYANDGTISMKSDVFSLGVLLVEIVSGKMNRGFRHPGHRHNLIGHAWLLWNVGRALELMDTCLEDSFVESQVLRCIQVGLLCVQKLPEDRPDMSSVVFLLANDGVALPQPRQPGFFTERGFTGGVLSNHEKCHSENALSVTMQEGR</sequence>
<dbReference type="AlphaFoldDB" id="A0AAP0MKH8"/>
<evidence type="ECO:0000256" key="2">
    <source>
        <dbReference type="ARBA" id="ARBA00022679"/>
    </source>
</evidence>
<dbReference type="EMBL" id="JBCGBO010000004">
    <property type="protein sequence ID" value="KAK9209461.1"/>
    <property type="molecule type" value="Genomic_DNA"/>
</dbReference>
<dbReference type="GO" id="GO:0004674">
    <property type="term" value="F:protein serine/threonine kinase activity"/>
    <property type="evidence" value="ECO:0007669"/>
    <property type="project" value="UniProtKB-KW"/>
</dbReference>
<evidence type="ECO:0000256" key="3">
    <source>
        <dbReference type="ARBA" id="ARBA00022741"/>
    </source>
</evidence>
<evidence type="ECO:0000256" key="4">
    <source>
        <dbReference type="ARBA" id="ARBA00022777"/>
    </source>
</evidence>
<comment type="caution">
    <text evidence="7">The sequence shown here is derived from an EMBL/GenBank/DDBJ whole genome shotgun (WGS) entry which is preliminary data.</text>
</comment>
<gene>
    <name evidence="7" type="ORF">WN944_001827</name>
</gene>
<dbReference type="Pfam" id="PF00069">
    <property type="entry name" value="Pkinase"/>
    <property type="match status" value="1"/>
</dbReference>
<dbReference type="PANTHER" id="PTHR27002">
    <property type="entry name" value="RECEPTOR-LIKE SERINE/THREONINE-PROTEIN KINASE SD1-8"/>
    <property type="match status" value="1"/>
</dbReference>
<keyword evidence="2" id="KW-0808">Transferase</keyword>
<organism evidence="7 8">
    <name type="scientific">Citrus x changshan-huyou</name>
    <dbReference type="NCBI Taxonomy" id="2935761"/>
    <lineage>
        <taxon>Eukaryota</taxon>
        <taxon>Viridiplantae</taxon>
        <taxon>Streptophyta</taxon>
        <taxon>Embryophyta</taxon>
        <taxon>Tracheophyta</taxon>
        <taxon>Spermatophyta</taxon>
        <taxon>Magnoliopsida</taxon>
        <taxon>eudicotyledons</taxon>
        <taxon>Gunneridae</taxon>
        <taxon>Pentapetalae</taxon>
        <taxon>rosids</taxon>
        <taxon>malvids</taxon>
        <taxon>Sapindales</taxon>
        <taxon>Rutaceae</taxon>
        <taxon>Aurantioideae</taxon>
        <taxon>Citrus</taxon>
    </lineage>
</organism>
<keyword evidence="4" id="KW-0418">Kinase</keyword>
<keyword evidence="5" id="KW-0067">ATP-binding</keyword>
<evidence type="ECO:0000256" key="5">
    <source>
        <dbReference type="ARBA" id="ARBA00022840"/>
    </source>
</evidence>
<evidence type="ECO:0000313" key="7">
    <source>
        <dbReference type="EMBL" id="KAK9209461.1"/>
    </source>
</evidence>
<dbReference type="InterPro" id="IPR000719">
    <property type="entry name" value="Prot_kinase_dom"/>
</dbReference>
<dbReference type="Proteomes" id="UP001428341">
    <property type="component" value="Unassembled WGS sequence"/>
</dbReference>
<dbReference type="PANTHER" id="PTHR27002:SF214">
    <property type="entry name" value="RECEPTOR-LIKE SERINE_THREONINE-PROTEIN KINASE"/>
    <property type="match status" value="1"/>
</dbReference>
<feature type="domain" description="Protein kinase" evidence="6">
    <location>
        <begin position="1"/>
        <end position="169"/>
    </location>
</feature>
<proteinExistence type="predicted"/>
<dbReference type="InterPro" id="IPR011009">
    <property type="entry name" value="Kinase-like_dom_sf"/>
</dbReference>